<dbReference type="InterPro" id="IPR001138">
    <property type="entry name" value="Zn2Cys6_DnaBD"/>
</dbReference>
<feature type="compositionally biased region" description="Gly residues" evidence="2">
    <location>
        <begin position="496"/>
        <end position="511"/>
    </location>
</feature>
<feature type="region of interest" description="Disordered" evidence="2">
    <location>
        <begin position="474"/>
        <end position="628"/>
    </location>
</feature>
<gene>
    <name evidence="4" type="ORF">F5X68DRAFT_68868</name>
</gene>
<sequence length="831" mass="88601">MSDPSHRPSRAMRAERTTTSCGECRRRKQKCDQRQPCGNCARRFPQPPCEYRVTKRRTSTPSPSALPIFDISQHLDQYIDQAIPGTYDALLDAPQPPWGKRTDGEVVRWSGIDLTTTYPGTSASLQWETGGGGRDAHRTGPSVGQSATCDRDCRLHSEAIHDALKLLVHHYSIPDRFLGQQTGGLWNPANVHDLLAWNVRPATGIPWPVGGPVDDLRHLPMTATRHNGELLRIYLKLLCRFKASLDGNPDSSSPYIRHYVPHCIQDPMLLQIILYTSSCFLNETGHAPRTVMMAHKGEAIRMLNEHLRSGPRQTSDSAIAGVVQLIVDEWYWGETQDLRAHLRGLREMIRLRGGFGQLGMSGFLAKNAITHDVAIALAHEAQPFLQNGPEFEFEDPVAVPFKIAHNTPFVRDLPSFSECGRSLGLHPATATMLDDMRFLFNAVLALPAEPTIQQLRKVQTTCQWVHNRLLALNPVSPGSRQASPGPQRSHATMAGTGAGTGGAGTGLGAGLGVNLNGLEGPGRLRRPSAPTLSRGPSTSPRPPSAGGSRRSSGPSHEQVTAWYDVGEDDGISNSSNHNTNTTSTGYFLGDHHEDAGGARPTGLSPSLERARTTSPGQGQGQGQVSGEQLERPDYMYQVVRHAALVYSRAIMTRTPIGSTCTTDEFLAIWTTTWRVPLTAWKGANGVFYWVMLAIAPSCHGTAHARFVKSMLMISALGLGLDNWAVAVEAASAGLRVQRWLSQGSAGSGTGAAEGVRGGGGARAGDGGGGGAGSGGDQGSGPEGSSTTSSISGQQGQQSATGGAEGSGAAAGAGATGGGEAVEEHGYHQPDW</sequence>
<evidence type="ECO:0000313" key="5">
    <source>
        <dbReference type="Proteomes" id="UP000770015"/>
    </source>
</evidence>
<accession>A0A9P8VHE2</accession>
<dbReference type="Pfam" id="PF11951">
    <property type="entry name" value="Fungal_trans_2"/>
    <property type="match status" value="1"/>
</dbReference>
<feature type="compositionally biased region" description="Polar residues" evidence="2">
    <location>
        <begin position="476"/>
        <end position="490"/>
    </location>
</feature>
<dbReference type="EMBL" id="JAGSXJ010000006">
    <property type="protein sequence ID" value="KAH6690307.1"/>
    <property type="molecule type" value="Genomic_DNA"/>
</dbReference>
<name>A0A9P8VHE2_9PEZI</name>
<feature type="compositionally biased region" description="Gly residues" evidence="2">
    <location>
        <begin position="745"/>
        <end position="781"/>
    </location>
</feature>
<protein>
    <recommendedName>
        <fullName evidence="3">Zn(2)-C6 fungal-type domain-containing protein</fullName>
    </recommendedName>
</protein>
<feature type="compositionally biased region" description="Low complexity" evidence="2">
    <location>
        <begin position="782"/>
        <end position="801"/>
    </location>
</feature>
<dbReference type="Gene3D" id="4.10.240.10">
    <property type="entry name" value="Zn(2)-C6 fungal-type DNA-binding domain"/>
    <property type="match status" value="1"/>
</dbReference>
<evidence type="ECO:0000256" key="2">
    <source>
        <dbReference type="SAM" id="MobiDB-lite"/>
    </source>
</evidence>
<feature type="compositionally biased region" description="Low complexity" evidence="2">
    <location>
        <begin position="572"/>
        <end position="584"/>
    </location>
</feature>
<reference evidence="4" key="1">
    <citation type="journal article" date="2021" name="Nat. Commun.">
        <title>Genetic determinants of endophytism in the Arabidopsis root mycobiome.</title>
        <authorList>
            <person name="Mesny F."/>
            <person name="Miyauchi S."/>
            <person name="Thiergart T."/>
            <person name="Pickel B."/>
            <person name="Atanasova L."/>
            <person name="Karlsson M."/>
            <person name="Huettel B."/>
            <person name="Barry K.W."/>
            <person name="Haridas S."/>
            <person name="Chen C."/>
            <person name="Bauer D."/>
            <person name="Andreopoulos W."/>
            <person name="Pangilinan J."/>
            <person name="LaButti K."/>
            <person name="Riley R."/>
            <person name="Lipzen A."/>
            <person name="Clum A."/>
            <person name="Drula E."/>
            <person name="Henrissat B."/>
            <person name="Kohler A."/>
            <person name="Grigoriev I.V."/>
            <person name="Martin F.M."/>
            <person name="Hacquard S."/>
        </authorList>
    </citation>
    <scope>NUCLEOTIDE SEQUENCE</scope>
    <source>
        <strain evidence="4">MPI-SDFR-AT-0117</strain>
    </source>
</reference>
<dbReference type="AlphaFoldDB" id="A0A9P8VHE2"/>
<dbReference type="InterPro" id="IPR036864">
    <property type="entry name" value="Zn2-C6_fun-type_DNA-bd_sf"/>
</dbReference>
<comment type="caution">
    <text evidence="4">The sequence shown here is derived from an EMBL/GenBank/DDBJ whole genome shotgun (WGS) entry which is preliminary data.</text>
</comment>
<dbReference type="Pfam" id="PF00172">
    <property type="entry name" value="Zn_clus"/>
    <property type="match status" value="1"/>
</dbReference>
<dbReference type="OrthoDB" id="415825at2759"/>
<organism evidence="4 5">
    <name type="scientific">Plectosphaerella plurivora</name>
    <dbReference type="NCBI Taxonomy" id="936078"/>
    <lineage>
        <taxon>Eukaryota</taxon>
        <taxon>Fungi</taxon>
        <taxon>Dikarya</taxon>
        <taxon>Ascomycota</taxon>
        <taxon>Pezizomycotina</taxon>
        <taxon>Sordariomycetes</taxon>
        <taxon>Hypocreomycetidae</taxon>
        <taxon>Glomerellales</taxon>
        <taxon>Plectosphaerellaceae</taxon>
        <taxon>Plectosphaerella</taxon>
    </lineage>
</organism>
<evidence type="ECO:0000259" key="3">
    <source>
        <dbReference type="PROSITE" id="PS50048"/>
    </source>
</evidence>
<feature type="domain" description="Zn(2)-C6 fungal-type" evidence="3">
    <location>
        <begin position="20"/>
        <end position="51"/>
    </location>
</feature>
<evidence type="ECO:0000313" key="4">
    <source>
        <dbReference type="EMBL" id="KAH6690307.1"/>
    </source>
</evidence>
<feature type="compositionally biased region" description="Low complexity" evidence="2">
    <location>
        <begin position="533"/>
        <end position="555"/>
    </location>
</feature>
<keyword evidence="5" id="KW-1185">Reference proteome</keyword>
<dbReference type="PROSITE" id="PS00463">
    <property type="entry name" value="ZN2_CY6_FUNGAL_1"/>
    <property type="match status" value="1"/>
</dbReference>
<dbReference type="PROSITE" id="PS50048">
    <property type="entry name" value="ZN2_CY6_FUNGAL_2"/>
    <property type="match status" value="1"/>
</dbReference>
<dbReference type="InterPro" id="IPR021858">
    <property type="entry name" value="Fun_TF"/>
</dbReference>
<evidence type="ECO:0000256" key="1">
    <source>
        <dbReference type="ARBA" id="ARBA00023242"/>
    </source>
</evidence>
<dbReference type="Proteomes" id="UP000770015">
    <property type="component" value="Unassembled WGS sequence"/>
</dbReference>
<dbReference type="GO" id="GO:0000981">
    <property type="term" value="F:DNA-binding transcription factor activity, RNA polymerase II-specific"/>
    <property type="evidence" value="ECO:0007669"/>
    <property type="project" value="InterPro"/>
</dbReference>
<feature type="region of interest" description="Disordered" evidence="2">
    <location>
        <begin position="123"/>
        <end position="143"/>
    </location>
</feature>
<dbReference type="SUPFAM" id="SSF57701">
    <property type="entry name" value="Zn2/Cys6 DNA-binding domain"/>
    <property type="match status" value="1"/>
</dbReference>
<feature type="compositionally biased region" description="Basic and acidic residues" evidence="2">
    <location>
        <begin position="821"/>
        <end position="831"/>
    </location>
</feature>
<dbReference type="GO" id="GO:0008270">
    <property type="term" value="F:zinc ion binding"/>
    <property type="evidence" value="ECO:0007669"/>
    <property type="project" value="InterPro"/>
</dbReference>
<feature type="region of interest" description="Disordered" evidence="2">
    <location>
        <begin position="743"/>
        <end position="831"/>
    </location>
</feature>
<dbReference type="PANTHER" id="PTHR37540">
    <property type="entry name" value="TRANSCRIPTION FACTOR (ACR-2), PUTATIVE-RELATED-RELATED"/>
    <property type="match status" value="1"/>
</dbReference>
<feature type="compositionally biased region" description="Gly residues" evidence="2">
    <location>
        <begin position="802"/>
        <end position="819"/>
    </location>
</feature>
<keyword evidence="1" id="KW-0539">Nucleus</keyword>
<proteinExistence type="predicted"/>
<dbReference type="SMART" id="SM00066">
    <property type="entry name" value="GAL4"/>
    <property type="match status" value="1"/>
</dbReference>
<dbReference type="CDD" id="cd00067">
    <property type="entry name" value="GAL4"/>
    <property type="match status" value="1"/>
</dbReference>
<dbReference type="PANTHER" id="PTHR37540:SF9">
    <property type="entry name" value="ZN(2)-C6 FUNGAL-TYPE DOMAIN-CONTAINING PROTEIN"/>
    <property type="match status" value="1"/>
</dbReference>